<dbReference type="GO" id="GO:0003677">
    <property type="term" value="F:DNA binding"/>
    <property type="evidence" value="ECO:0007669"/>
    <property type="project" value="InterPro"/>
</dbReference>
<comment type="caution">
    <text evidence="1">The sequence shown here is derived from an EMBL/GenBank/DDBJ whole genome shotgun (WGS) entry which is preliminary data.</text>
</comment>
<proteinExistence type="predicted"/>
<name>A0A1F5G562_9BACT</name>
<evidence type="ECO:0008006" key="3">
    <source>
        <dbReference type="Google" id="ProtNLM"/>
    </source>
</evidence>
<dbReference type="Pfam" id="PF02575">
    <property type="entry name" value="YbaB_DNA_bd"/>
    <property type="match status" value="1"/>
</dbReference>
<dbReference type="AlphaFoldDB" id="A0A1F5G562"/>
<accession>A0A1F5G562</accession>
<gene>
    <name evidence="1" type="ORF">A2870_04380</name>
</gene>
<dbReference type="Proteomes" id="UP000179102">
    <property type="component" value="Unassembled WGS sequence"/>
</dbReference>
<dbReference type="InterPro" id="IPR004401">
    <property type="entry name" value="YbaB/EbfC"/>
</dbReference>
<dbReference type="Gene3D" id="3.30.1310.10">
    <property type="entry name" value="Nucleoid-associated protein YbaB-like domain"/>
    <property type="match status" value="1"/>
</dbReference>
<reference evidence="1 2" key="1">
    <citation type="journal article" date="2016" name="Nat. Commun.">
        <title>Thousands of microbial genomes shed light on interconnected biogeochemical processes in an aquifer system.</title>
        <authorList>
            <person name="Anantharaman K."/>
            <person name="Brown C.T."/>
            <person name="Hug L.A."/>
            <person name="Sharon I."/>
            <person name="Castelle C.J."/>
            <person name="Probst A.J."/>
            <person name="Thomas B.C."/>
            <person name="Singh A."/>
            <person name="Wilkins M.J."/>
            <person name="Karaoz U."/>
            <person name="Brodie E.L."/>
            <person name="Williams K.H."/>
            <person name="Hubbard S.S."/>
            <person name="Banfield J.F."/>
        </authorList>
    </citation>
    <scope>NUCLEOTIDE SEQUENCE [LARGE SCALE GENOMIC DNA]</scope>
</reference>
<dbReference type="SUPFAM" id="SSF82607">
    <property type="entry name" value="YbaB-like"/>
    <property type="match status" value="1"/>
</dbReference>
<sequence length="107" mass="12051">MASNYQKLLNMFDKLQQLKELKKMRDDAMRIQKALDEEVVEVEKHDVKIRVTLAQRFVSIETNGKSESDIVEAVNEAVKESQKEAAKKMQSMVGFEGLKGMFGGGGN</sequence>
<dbReference type="EMBL" id="MFAZ01000025">
    <property type="protein sequence ID" value="OGD86979.1"/>
    <property type="molecule type" value="Genomic_DNA"/>
</dbReference>
<dbReference type="STRING" id="1797711.A2870_04380"/>
<protein>
    <recommendedName>
        <fullName evidence="3">Nucleoid-associated protein, YbaB/EbfC family</fullName>
    </recommendedName>
</protein>
<organism evidence="1 2">
    <name type="scientific">Candidatus Curtissbacteria bacterium RIFCSPHIGHO2_01_FULL_41_11</name>
    <dbReference type="NCBI Taxonomy" id="1797711"/>
    <lineage>
        <taxon>Bacteria</taxon>
        <taxon>Candidatus Curtissiibacteriota</taxon>
    </lineage>
</organism>
<evidence type="ECO:0000313" key="1">
    <source>
        <dbReference type="EMBL" id="OGD86979.1"/>
    </source>
</evidence>
<dbReference type="InterPro" id="IPR036894">
    <property type="entry name" value="YbaB-like_sf"/>
</dbReference>
<evidence type="ECO:0000313" key="2">
    <source>
        <dbReference type="Proteomes" id="UP000179102"/>
    </source>
</evidence>